<evidence type="ECO:0000256" key="5">
    <source>
        <dbReference type="HAMAP-Rule" id="MF_03188"/>
    </source>
</evidence>
<evidence type="ECO:0000313" key="8">
    <source>
        <dbReference type="EMBL" id="KAL1893222.1"/>
    </source>
</evidence>
<dbReference type="PANTHER" id="PTHR12843">
    <property type="entry name" value="PROTEIN-LYSINE N-METHYLTRANSFERASE METTL10"/>
    <property type="match status" value="1"/>
</dbReference>
<dbReference type="PANTHER" id="PTHR12843:SF5">
    <property type="entry name" value="EEF1A LYSINE METHYLTRANSFERASE 2"/>
    <property type="match status" value="1"/>
</dbReference>
<gene>
    <name evidence="5 8" type="primary">EFM4</name>
    <name evidence="8" type="ORF">Cpir12675_004241</name>
</gene>
<dbReference type="HAMAP" id="MF_03188">
    <property type="entry name" value="Methyltr_EFM4"/>
    <property type="match status" value="1"/>
</dbReference>
<keyword evidence="4 5" id="KW-0949">S-adenosyl-L-methionine</keyword>
<accession>A0ABR3YYX6</accession>
<protein>
    <recommendedName>
        <fullName evidence="5">Protein-lysine N-methyltransferase EFM4</fullName>
        <ecNumber evidence="5">2.1.1.-</ecNumber>
    </recommendedName>
    <alternativeName>
        <fullName evidence="5">Elongation factor methyltransferase 4</fullName>
    </alternativeName>
</protein>
<evidence type="ECO:0000256" key="6">
    <source>
        <dbReference type="SAM" id="MobiDB-lite"/>
    </source>
</evidence>
<feature type="domain" description="Methyltransferase" evidence="7">
    <location>
        <begin position="121"/>
        <end position="275"/>
    </location>
</feature>
<dbReference type="InterPro" id="IPR026635">
    <property type="entry name" value="Efm4/METTL10"/>
</dbReference>
<dbReference type="Proteomes" id="UP001583280">
    <property type="component" value="Unassembled WGS sequence"/>
</dbReference>
<evidence type="ECO:0000256" key="4">
    <source>
        <dbReference type="ARBA" id="ARBA00022691"/>
    </source>
</evidence>
<evidence type="ECO:0000256" key="1">
    <source>
        <dbReference type="ARBA" id="ARBA00022490"/>
    </source>
</evidence>
<keyword evidence="3 5" id="KW-0808">Transferase</keyword>
<comment type="subcellular location">
    <subcellularLocation>
        <location evidence="5">Cytoplasm</location>
    </subcellularLocation>
</comment>
<keyword evidence="1 5" id="KW-0963">Cytoplasm</keyword>
<dbReference type="EC" id="2.1.1.-" evidence="5"/>
<comment type="caution">
    <text evidence="8">The sequence shown here is derived from an EMBL/GenBank/DDBJ whole genome shotgun (WGS) entry which is preliminary data.</text>
</comment>
<dbReference type="Pfam" id="PF13847">
    <property type="entry name" value="Methyltransf_31"/>
    <property type="match status" value="1"/>
</dbReference>
<dbReference type="Gene3D" id="3.40.50.150">
    <property type="entry name" value="Vaccinia Virus protein VP39"/>
    <property type="match status" value="1"/>
</dbReference>
<organism evidence="8 9">
    <name type="scientific">Ceratocystis pirilliformis</name>
    <dbReference type="NCBI Taxonomy" id="259994"/>
    <lineage>
        <taxon>Eukaryota</taxon>
        <taxon>Fungi</taxon>
        <taxon>Dikarya</taxon>
        <taxon>Ascomycota</taxon>
        <taxon>Pezizomycotina</taxon>
        <taxon>Sordariomycetes</taxon>
        <taxon>Hypocreomycetidae</taxon>
        <taxon>Microascales</taxon>
        <taxon>Ceratocystidaceae</taxon>
        <taxon>Ceratocystis</taxon>
    </lineage>
</organism>
<keyword evidence="2 5" id="KW-0489">Methyltransferase</keyword>
<dbReference type="InterPro" id="IPR025714">
    <property type="entry name" value="Methyltranfer_dom"/>
</dbReference>
<dbReference type="InterPro" id="IPR029063">
    <property type="entry name" value="SAM-dependent_MTases_sf"/>
</dbReference>
<comment type="similarity">
    <text evidence="5">Belongs to the class I-like SAM-binding methyltransferase superfamily. EFM4 family.</text>
</comment>
<dbReference type="CDD" id="cd02440">
    <property type="entry name" value="AdoMet_MTases"/>
    <property type="match status" value="1"/>
</dbReference>
<sequence length="315" mass="34263">MVTSKGSSKPAHLEPSKLGTREYWDSLYVGEKSNHEANPRDKGTVWFDDSNAESKVLRFLCARAIDEPVPESFPAGCGSGSASDSDSDSDSDSTDHDSESENEDEDATNSPHKDLSYRTSSILDLGCGNGSLIFALRRRGFAGSRLGIDYSMASIDFATQIAAAAGTPDDALAFSQWDVLKGAFSDVLGDINGSRLKFAHTATGFDVVLDKGTFDAISLSDETGVHGRRVCEDYARRVLHLVRRGGILVITSCNWTEAELISWFEKPVSEENSSVSGREEDDVGRWVLDGRIKYRAFSFGGVTGQTISTLCFRRV</sequence>
<evidence type="ECO:0000256" key="3">
    <source>
        <dbReference type="ARBA" id="ARBA00022679"/>
    </source>
</evidence>
<evidence type="ECO:0000256" key="2">
    <source>
        <dbReference type="ARBA" id="ARBA00022603"/>
    </source>
</evidence>
<dbReference type="SUPFAM" id="SSF53335">
    <property type="entry name" value="S-adenosyl-L-methionine-dependent methyltransferases"/>
    <property type="match status" value="1"/>
</dbReference>
<name>A0ABR3YYX6_9PEZI</name>
<evidence type="ECO:0000313" key="9">
    <source>
        <dbReference type="Proteomes" id="UP001583280"/>
    </source>
</evidence>
<comment type="function">
    <text evidence="5">S-adenosyl-L-methionine-dependent protein-lysine N-methyltransferase that mono- and dimethylates elongation factor 1-alpha at 'Lys-316'. May play a role in intracellular transport.</text>
</comment>
<dbReference type="EMBL" id="JAWDJO010000115">
    <property type="protein sequence ID" value="KAL1893222.1"/>
    <property type="molecule type" value="Genomic_DNA"/>
</dbReference>
<proteinExistence type="inferred from homology"/>
<keyword evidence="9" id="KW-1185">Reference proteome</keyword>
<keyword evidence="5" id="KW-0813">Transport</keyword>
<reference evidence="8 9" key="1">
    <citation type="journal article" date="2024" name="IMA Fungus">
        <title>IMA Genome - F19 : A genome assembly and annotation guide to empower mycologists, including annotated draft genome sequences of Ceratocystis pirilliformis, Diaporthe australafricana, Fusarium ophioides, Paecilomyces lecythidis, and Sporothrix stenoceras.</title>
        <authorList>
            <person name="Aylward J."/>
            <person name="Wilson A.M."/>
            <person name="Visagie C.M."/>
            <person name="Spraker J."/>
            <person name="Barnes I."/>
            <person name="Buitendag C."/>
            <person name="Ceriani C."/>
            <person name="Del Mar Angel L."/>
            <person name="du Plessis D."/>
            <person name="Fuchs T."/>
            <person name="Gasser K."/>
            <person name="Kramer D."/>
            <person name="Li W."/>
            <person name="Munsamy K."/>
            <person name="Piso A."/>
            <person name="Price J.L."/>
            <person name="Sonnekus B."/>
            <person name="Thomas C."/>
            <person name="van der Nest A."/>
            <person name="van Dijk A."/>
            <person name="van Heerden A."/>
            <person name="van Vuuren N."/>
            <person name="Yilmaz N."/>
            <person name="Duong T.A."/>
            <person name="van der Merwe N.A."/>
            <person name="Wingfield M.J."/>
            <person name="Wingfield B.D."/>
        </authorList>
    </citation>
    <scope>NUCLEOTIDE SEQUENCE [LARGE SCALE GENOMIC DNA]</scope>
    <source>
        <strain evidence="8 9">CMW 12675</strain>
    </source>
</reference>
<evidence type="ECO:0000259" key="7">
    <source>
        <dbReference type="Pfam" id="PF13847"/>
    </source>
</evidence>
<feature type="region of interest" description="Disordered" evidence="6">
    <location>
        <begin position="72"/>
        <end position="115"/>
    </location>
</feature>